<evidence type="ECO:0000256" key="4">
    <source>
        <dbReference type="HAMAP-Rule" id="MF_01185"/>
    </source>
</evidence>
<keyword evidence="5" id="KW-0282">Flagellum</keyword>
<dbReference type="Proteomes" id="UP000276437">
    <property type="component" value="Chromosome"/>
</dbReference>
<comment type="similarity">
    <text evidence="4">Belongs to the FliW family.</text>
</comment>
<dbReference type="InterPro" id="IPR024046">
    <property type="entry name" value="Flagellar_assmbl_FliW_dom_sf"/>
</dbReference>
<dbReference type="SUPFAM" id="SSF141457">
    <property type="entry name" value="BH3618-like"/>
    <property type="match status" value="1"/>
</dbReference>
<dbReference type="GO" id="GO:0005737">
    <property type="term" value="C:cytoplasm"/>
    <property type="evidence" value="ECO:0007669"/>
    <property type="project" value="UniProtKB-SubCell"/>
</dbReference>
<evidence type="ECO:0000256" key="3">
    <source>
        <dbReference type="ARBA" id="ARBA00022845"/>
    </source>
</evidence>
<dbReference type="AlphaFoldDB" id="A0A348AKU6"/>
<protein>
    <recommendedName>
        <fullName evidence="4">Flagellar assembly factor FliW</fullName>
    </recommendedName>
</protein>
<dbReference type="PANTHER" id="PTHR39190">
    <property type="entry name" value="FLAGELLAR ASSEMBLY FACTOR FLIW"/>
    <property type="match status" value="1"/>
</dbReference>
<dbReference type="EMBL" id="AP018449">
    <property type="protein sequence ID" value="BBB91694.1"/>
    <property type="molecule type" value="Genomic_DNA"/>
</dbReference>
<dbReference type="RefSeq" id="WP_126308682.1">
    <property type="nucleotide sequence ID" value="NZ_AP018449.1"/>
</dbReference>
<comment type="subcellular location">
    <subcellularLocation>
        <location evidence="4">Cytoplasm</location>
    </subcellularLocation>
</comment>
<comment type="subunit">
    <text evidence="4">Interacts with translational regulator CsrA and flagellin(s).</text>
</comment>
<proteinExistence type="inferred from homology"/>
<accession>A0A348AKU6</accession>
<evidence type="ECO:0000256" key="1">
    <source>
        <dbReference type="ARBA" id="ARBA00022490"/>
    </source>
</evidence>
<reference evidence="5 6" key="1">
    <citation type="journal article" date="2018" name="Int. J. Syst. Evol. Microbiol.">
        <title>Methylomusa anaerophila gen. nov., sp. nov., an anaerobic methanol-utilizing bacterium isolated from a microbial fuel cell.</title>
        <authorList>
            <person name="Amano N."/>
            <person name="Yamamuro A."/>
            <person name="Miyahara M."/>
            <person name="Kouzuma A."/>
            <person name="Abe T."/>
            <person name="Watanabe K."/>
        </authorList>
    </citation>
    <scope>NUCLEOTIDE SEQUENCE [LARGE SCALE GENOMIC DNA]</scope>
    <source>
        <strain evidence="5 6">MMFC1</strain>
    </source>
</reference>
<evidence type="ECO:0000256" key="2">
    <source>
        <dbReference type="ARBA" id="ARBA00022795"/>
    </source>
</evidence>
<gene>
    <name evidence="4 5" type="primary">fliW</name>
    <name evidence="5" type="ORF">MAMMFC1_02378</name>
</gene>
<keyword evidence="5" id="KW-0966">Cell projection</keyword>
<keyword evidence="4" id="KW-0143">Chaperone</keyword>
<organism evidence="5 6">
    <name type="scientific">Methylomusa anaerophila</name>
    <dbReference type="NCBI Taxonomy" id="1930071"/>
    <lineage>
        <taxon>Bacteria</taxon>
        <taxon>Bacillati</taxon>
        <taxon>Bacillota</taxon>
        <taxon>Negativicutes</taxon>
        <taxon>Selenomonadales</taxon>
        <taxon>Sporomusaceae</taxon>
        <taxon>Methylomusa</taxon>
    </lineage>
</organism>
<dbReference type="Gene3D" id="2.30.290.10">
    <property type="entry name" value="BH3618-like"/>
    <property type="match status" value="1"/>
</dbReference>
<dbReference type="OrthoDB" id="9801235at2"/>
<keyword evidence="3 4" id="KW-0810">Translation regulation</keyword>
<dbReference type="InterPro" id="IPR003775">
    <property type="entry name" value="Flagellar_assembly_factor_FliW"/>
</dbReference>
<dbReference type="GO" id="GO:0006417">
    <property type="term" value="P:regulation of translation"/>
    <property type="evidence" value="ECO:0007669"/>
    <property type="project" value="UniProtKB-KW"/>
</dbReference>
<keyword evidence="1 4" id="KW-0963">Cytoplasm</keyword>
<dbReference type="PANTHER" id="PTHR39190:SF1">
    <property type="entry name" value="FLAGELLAR ASSEMBLY FACTOR FLIW"/>
    <property type="match status" value="1"/>
</dbReference>
<dbReference type="GO" id="GO:0044780">
    <property type="term" value="P:bacterial-type flagellum assembly"/>
    <property type="evidence" value="ECO:0007669"/>
    <property type="project" value="UniProtKB-UniRule"/>
</dbReference>
<dbReference type="HAMAP" id="MF_01185">
    <property type="entry name" value="FliW"/>
    <property type="match status" value="1"/>
</dbReference>
<keyword evidence="6" id="KW-1185">Reference proteome</keyword>
<evidence type="ECO:0000313" key="5">
    <source>
        <dbReference type="EMBL" id="BBB91694.1"/>
    </source>
</evidence>
<sequence length="149" mass="17093">MIINSTRLGEIEISEREVINFPEGLPGFPQEKAFALLPYKSESPFFFLQSLTDPDLTFLLAEPFSFFPNYEFEIDDQTIANLELSDKNTPEVYVIITFPAKVENMTANLLAPLVITRQSRKGKQIVLERTEYTTRHKLFKKIDTAEVGK</sequence>
<keyword evidence="5" id="KW-0969">Cilium</keyword>
<name>A0A348AKU6_9FIRM</name>
<dbReference type="NCBIfam" id="NF009793">
    <property type="entry name" value="PRK13285.1-1"/>
    <property type="match status" value="1"/>
</dbReference>
<dbReference type="KEGG" id="mana:MAMMFC1_02378"/>
<keyword evidence="2 4" id="KW-1005">Bacterial flagellum biogenesis</keyword>
<comment type="function">
    <text evidence="4">Acts as an anti-CsrA protein, binds CsrA and prevents it from repressing translation of its target genes, one of which is flagellin. Binds to flagellin and participates in the assembly of the flagellum.</text>
</comment>
<dbReference type="Pfam" id="PF02623">
    <property type="entry name" value="FliW"/>
    <property type="match status" value="1"/>
</dbReference>
<evidence type="ECO:0000313" key="6">
    <source>
        <dbReference type="Proteomes" id="UP000276437"/>
    </source>
</evidence>